<keyword evidence="1" id="KW-0862">Zinc</keyword>
<feature type="region of interest" description="Disordered" evidence="2">
    <location>
        <begin position="304"/>
        <end position="335"/>
    </location>
</feature>
<dbReference type="SUPFAM" id="SSF57756">
    <property type="entry name" value="Retrovirus zinc finger-like domains"/>
    <property type="match status" value="1"/>
</dbReference>
<dbReference type="AlphaFoldDB" id="A0A4U6VFJ6"/>
<keyword evidence="1" id="KW-0863">Zinc-finger</keyword>
<dbReference type="PANTHER" id="PTHR33170:SF51">
    <property type="entry name" value="CCHC-TYPE DOMAIN-CONTAINING PROTEIN"/>
    <property type="match status" value="1"/>
</dbReference>
<proteinExistence type="predicted"/>
<evidence type="ECO:0000313" key="4">
    <source>
        <dbReference type="EMBL" id="TKW27415.1"/>
    </source>
</evidence>
<evidence type="ECO:0000259" key="3">
    <source>
        <dbReference type="PROSITE" id="PS50158"/>
    </source>
</evidence>
<sequence>MTCYNYHQVGHHKSQCPNPSFCYACKQSGHIDTKCPSTKTNKGMKLCGFGMPGQFFCSLIVPEEQVEIDNAIRAIVIMLEGRGKKFRISTELKYLADADWDWQVKRLTSNTFLVTVPSMAVLNLLRNIGRIRFTCLDMVATVEETKMDPDSFATLETIWVKAVGIPKVARKESYVMELAYLENPTQAKRCLEVGRSYLPPEATRFSSRKPKHGVPALKMAEQLQMKKNLEVPGNPMKHTPSSLQDIESPELLTVVENCGLVLGCDTSSRDLNVSLIKAKELAQTALSKATKKFKIKEVEQAEKMRENTTDLAHEKSVDDQTVEVAPHKTTHPPTF</sequence>
<dbReference type="Gene3D" id="4.10.60.10">
    <property type="entry name" value="Zinc finger, CCHC-type"/>
    <property type="match status" value="1"/>
</dbReference>
<keyword evidence="1" id="KW-0479">Metal-binding</keyword>
<evidence type="ECO:0000313" key="5">
    <source>
        <dbReference type="Proteomes" id="UP000298652"/>
    </source>
</evidence>
<dbReference type="Gramene" id="TKW27415">
    <property type="protein sequence ID" value="TKW27415"/>
    <property type="gene ID" value="SEVIR_3G254900v2"/>
</dbReference>
<dbReference type="InterPro" id="IPR036875">
    <property type="entry name" value="Znf_CCHC_sf"/>
</dbReference>
<feature type="domain" description="CCHC-type" evidence="3">
    <location>
        <begin position="22"/>
        <end position="37"/>
    </location>
</feature>
<organism evidence="4 5">
    <name type="scientific">Setaria viridis</name>
    <name type="common">Green bristlegrass</name>
    <name type="synonym">Setaria italica subsp. viridis</name>
    <dbReference type="NCBI Taxonomy" id="4556"/>
    <lineage>
        <taxon>Eukaryota</taxon>
        <taxon>Viridiplantae</taxon>
        <taxon>Streptophyta</taxon>
        <taxon>Embryophyta</taxon>
        <taxon>Tracheophyta</taxon>
        <taxon>Spermatophyta</taxon>
        <taxon>Magnoliopsida</taxon>
        <taxon>Liliopsida</taxon>
        <taxon>Poales</taxon>
        <taxon>Poaceae</taxon>
        <taxon>PACMAD clade</taxon>
        <taxon>Panicoideae</taxon>
        <taxon>Panicodae</taxon>
        <taxon>Paniceae</taxon>
        <taxon>Cenchrinae</taxon>
        <taxon>Setaria</taxon>
    </lineage>
</organism>
<evidence type="ECO:0000256" key="2">
    <source>
        <dbReference type="SAM" id="MobiDB-lite"/>
    </source>
</evidence>
<dbReference type="PROSITE" id="PS50158">
    <property type="entry name" value="ZF_CCHC"/>
    <property type="match status" value="1"/>
</dbReference>
<name>A0A4U6VFJ6_SETVI</name>
<feature type="compositionally biased region" description="Basic and acidic residues" evidence="2">
    <location>
        <begin position="304"/>
        <end position="318"/>
    </location>
</feature>
<dbReference type="SMART" id="SM00343">
    <property type="entry name" value="ZnF_C2HC"/>
    <property type="match status" value="2"/>
</dbReference>
<dbReference type="Proteomes" id="UP000298652">
    <property type="component" value="Chromosome 3"/>
</dbReference>
<gene>
    <name evidence="4" type="ORF">SEVIR_3G254900v2</name>
</gene>
<keyword evidence="5" id="KW-1185">Reference proteome</keyword>
<dbReference type="EMBL" id="CM016554">
    <property type="protein sequence ID" value="TKW27415.1"/>
    <property type="molecule type" value="Genomic_DNA"/>
</dbReference>
<reference evidence="4" key="1">
    <citation type="submission" date="2019-03" db="EMBL/GenBank/DDBJ databases">
        <title>WGS assembly of Setaria viridis.</title>
        <authorList>
            <person name="Huang P."/>
            <person name="Jenkins J."/>
            <person name="Grimwood J."/>
            <person name="Barry K."/>
            <person name="Healey A."/>
            <person name="Mamidi S."/>
            <person name="Sreedasyam A."/>
            <person name="Shu S."/>
            <person name="Feldman M."/>
            <person name="Wu J."/>
            <person name="Yu Y."/>
            <person name="Chen C."/>
            <person name="Johnson J."/>
            <person name="Rokhsar D."/>
            <person name="Baxter I."/>
            <person name="Schmutz J."/>
            <person name="Brutnell T."/>
            <person name="Kellogg E."/>
        </authorList>
    </citation>
    <scope>NUCLEOTIDE SEQUENCE [LARGE SCALE GENOMIC DNA]</scope>
</reference>
<dbReference type="InterPro" id="IPR001878">
    <property type="entry name" value="Znf_CCHC"/>
</dbReference>
<dbReference type="GO" id="GO:0008270">
    <property type="term" value="F:zinc ion binding"/>
    <property type="evidence" value="ECO:0007669"/>
    <property type="project" value="UniProtKB-KW"/>
</dbReference>
<dbReference type="PANTHER" id="PTHR33170">
    <property type="entry name" value="DUF4283 DOMAIN-CONTAINING PROTEIN-RELATED"/>
    <property type="match status" value="1"/>
</dbReference>
<evidence type="ECO:0000256" key="1">
    <source>
        <dbReference type="PROSITE-ProRule" id="PRU00047"/>
    </source>
</evidence>
<dbReference type="GO" id="GO:0003676">
    <property type="term" value="F:nucleic acid binding"/>
    <property type="evidence" value="ECO:0007669"/>
    <property type="project" value="InterPro"/>
</dbReference>
<accession>A0A4U6VFJ6</accession>
<protein>
    <recommendedName>
        <fullName evidence="3">CCHC-type domain-containing protein</fullName>
    </recommendedName>
</protein>